<dbReference type="AlphaFoldDB" id="A0A660S538"/>
<dbReference type="GO" id="GO:0008234">
    <property type="term" value="F:cysteine-type peptidase activity"/>
    <property type="evidence" value="ECO:0007669"/>
    <property type="project" value="InterPro"/>
</dbReference>
<dbReference type="GO" id="GO:0006508">
    <property type="term" value="P:proteolysis"/>
    <property type="evidence" value="ECO:0007669"/>
    <property type="project" value="InterPro"/>
</dbReference>
<proteinExistence type="predicted"/>
<dbReference type="InterPro" id="IPR011635">
    <property type="entry name" value="CARDB"/>
</dbReference>
<dbReference type="InterPro" id="IPR026444">
    <property type="entry name" value="Secre_tail"/>
</dbReference>
<dbReference type="InterPro" id="IPR001769">
    <property type="entry name" value="Gingipain"/>
</dbReference>
<dbReference type="Gene3D" id="3.40.50.1460">
    <property type="match status" value="1"/>
</dbReference>
<dbReference type="InterPro" id="IPR029031">
    <property type="entry name" value="Gingipain_N_sf"/>
</dbReference>
<dbReference type="Pfam" id="PF18962">
    <property type="entry name" value="Por_Secre_tail"/>
    <property type="match status" value="1"/>
</dbReference>
<organism evidence="5 6">
    <name type="scientific">candidate division TA06 bacterium</name>
    <dbReference type="NCBI Taxonomy" id="2250710"/>
    <lineage>
        <taxon>Bacteria</taxon>
        <taxon>Bacteria division TA06</taxon>
    </lineage>
</organism>
<dbReference type="InterPro" id="IPR029030">
    <property type="entry name" value="Caspase-like_dom_sf"/>
</dbReference>
<feature type="domain" description="Secretion system C-terminal sorting" evidence="4">
    <location>
        <begin position="1021"/>
        <end position="1086"/>
    </location>
</feature>
<feature type="domain" description="CARDB" evidence="3">
    <location>
        <begin position="289"/>
        <end position="381"/>
    </location>
</feature>
<evidence type="ECO:0000256" key="1">
    <source>
        <dbReference type="ARBA" id="ARBA00022729"/>
    </source>
</evidence>
<name>A0A660S538_UNCT6</name>
<protein>
    <recommendedName>
        <fullName evidence="7">Gingipain domain-containing protein</fullName>
    </recommendedName>
</protein>
<accession>A0A660S538</accession>
<comment type="caution">
    <text evidence="5">The sequence shown here is derived from an EMBL/GenBank/DDBJ whole genome shotgun (WGS) entry which is preliminary data.</text>
</comment>
<dbReference type="Gene3D" id="3.40.50.10390">
    <property type="entry name" value="Gingipain r, domain 1"/>
    <property type="match status" value="1"/>
</dbReference>
<evidence type="ECO:0008006" key="7">
    <source>
        <dbReference type="Google" id="ProtNLM"/>
    </source>
</evidence>
<dbReference type="SUPFAM" id="SSF52129">
    <property type="entry name" value="Caspase-like"/>
    <property type="match status" value="1"/>
</dbReference>
<feature type="domain" description="Gingipain" evidence="2">
    <location>
        <begin position="527"/>
        <end position="901"/>
    </location>
</feature>
<keyword evidence="1" id="KW-0732">Signal</keyword>
<evidence type="ECO:0000313" key="6">
    <source>
        <dbReference type="Proteomes" id="UP000282321"/>
    </source>
</evidence>
<evidence type="ECO:0000259" key="4">
    <source>
        <dbReference type="Pfam" id="PF18962"/>
    </source>
</evidence>
<reference evidence="5 6" key="1">
    <citation type="submission" date="2018-06" db="EMBL/GenBank/DDBJ databases">
        <title>Extensive metabolic versatility and redundancy in microbially diverse, dynamic hydrothermal sediments.</title>
        <authorList>
            <person name="Dombrowski N."/>
            <person name="Teske A."/>
            <person name="Baker B.J."/>
        </authorList>
    </citation>
    <scope>NUCLEOTIDE SEQUENCE [LARGE SCALE GENOMIC DNA]</scope>
    <source>
        <strain evidence="5">B35_G9</strain>
    </source>
</reference>
<dbReference type="EMBL" id="QNBC01000134">
    <property type="protein sequence ID" value="RKX64770.1"/>
    <property type="molecule type" value="Genomic_DNA"/>
</dbReference>
<dbReference type="Pfam" id="PF01364">
    <property type="entry name" value="Peptidase_C25"/>
    <property type="match status" value="1"/>
</dbReference>
<gene>
    <name evidence="5" type="ORF">DRP44_07715</name>
</gene>
<dbReference type="Pfam" id="PF07705">
    <property type="entry name" value="CARDB"/>
    <property type="match status" value="2"/>
</dbReference>
<dbReference type="NCBIfam" id="TIGR04183">
    <property type="entry name" value="Por_Secre_tail"/>
    <property type="match status" value="1"/>
</dbReference>
<evidence type="ECO:0000259" key="2">
    <source>
        <dbReference type="Pfam" id="PF01364"/>
    </source>
</evidence>
<dbReference type="Gene3D" id="2.60.40.10">
    <property type="entry name" value="Immunoglobulins"/>
    <property type="match status" value="3"/>
</dbReference>
<evidence type="ECO:0000259" key="3">
    <source>
        <dbReference type="Pfam" id="PF07705"/>
    </source>
</evidence>
<sequence length="1090" mass="119483">MKKLYLLIFAILLGISFSFASGIVVRSTPIPRVPLTKITPLKANLGIIAKKVEAQRIRNETVIIKKVKNSNKTATLREYGGPIKSTFTPSSRVVTDTLFYWDPNAADYFYHSQPDSYDDNNYGVRFTPTHSGTLNSAGFYFYNLYGSGDVTVHVWDDNGGYPGTELGSVTINTSNINTTGSETVVDLSSLGISVNTSSDFYITYSLGSGIDTLGLIFDTVGTAPSRCYDYYPSNGWETSDWIHSNITWLINAYVDESSTSLPNLAPYQPTGWSSSLVCAVDSLHDTTATTSDTLNAGDTSYVSMAFANYGTGDVTDTCYFYLYVDGTYTKGWYVTSLQSNYYVPIKHAKILVSSAGSHTLSDTADATHRITESDETDNGTSENYYWKGSVTGKNLTPYTPSGWDAPVVVSSVTGTHTNGPNYFSDSTSYIDWAVKNTGTEDIINTFYVYLYIDGSPINGWQINGLKADSMASVIDYNYQFSEGSHTIGIFADSTNTVSETDENDNKYSHSFTFTAGGGTGYTGNAEYIIITDPSFVDAFQPLAWWKTKKGIPTKIVTTDSIYSNFTGYDNAEKIRNFIKAARDSGAMYILLGGQCDYENGQEYVARRNAYCMSAGAGYYNDEDTIITDLYFADLDGTWDGNGNHTYGETGDNVDMYPDVYVGRAPVRNVYQVQNFVNKILQYEKNPNTSSSYLKASFHPQGNLWNTNSGYSMPDTMTKFDPTSWSATIFRENDGQISRTAVRNEFNVGYNLVHFVGHGNESGVYYNNGTTTMLNNDDADNLSNGLDKLSIVTSIACFSGAMDEVSGGDCFAEHLVNATNGGAVASLLNSRYGWGYSSPEGALGPSGEQSKYFFKAIHQNNIYILGQAWAEMQSSMVPDAGSDTYFRWCLYERNLLGDPSMEIWTDVPSNFNVTVLPESIPTGSNDTISITVNDGSKAPVDNAVVTIANKSLTIYDTTHSTNGSASAVVSPNSSSDTIFITVTKHNYLPYETFITTYDGAGGIVERVNGIRSKSDRILSKKNGFKVELASSINGQINIEIIGLNGRVVRSVNKNATSNSLFVSNKNLPTGIYFIRLHNKTINKTFKVSVIR</sequence>
<evidence type="ECO:0000313" key="5">
    <source>
        <dbReference type="EMBL" id="RKX64770.1"/>
    </source>
</evidence>
<feature type="domain" description="CARDB" evidence="3">
    <location>
        <begin position="420"/>
        <end position="508"/>
    </location>
</feature>
<dbReference type="Proteomes" id="UP000282321">
    <property type="component" value="Unassembled WGS sequence"/>
</dbReference>
<dbReference type="InterPro" id="IPR013783">
    <property type="entry name" value="Ig-like_fold"/>
</dbReference>